<reference evidence="2" key="1">
    <citation type="submission" date="2021-01" db="EMBL/GenBank/DDBJ databases">
        <authorList>
            <person name="Corre E."/>
            <person name="Pelletier E."/>
            <person name="Niang G."/>
            <person name="Scheremetjew M."/>
            <person name="Finn R."/>
            <person name="Kale V."/>
            <person name="Holt S."/>
            <person name="Cochrane G."/>
            <person name="Meng A."/>
            <person name="Brown T."/>
            <person name="Cohen L."/>
        </authorList>
    </citation>
    <scope>NUCLEOTIDE SEQUENCE</scope>
    <source>
        <strain evidence="2">CCMP3107</strain>
    </source>
</reference>
<dbReference type="Gene3D" id="2.30.29.30">
    <property type="entry name" value="Pleckstrin-homology domain (PH domain)/Phosphotyrosine-binding domain (PTB)"/>
    <property type="match status" value="1"/>
</dbReference>
<protein>
    <submittedName>
        <fullName evidence="2">Uncharacterized protein</fullName>
    </submittedName>
</protein>
<accession>A0A7S3XT60</accession>
<gene>
    <name evidence="2" type="ORF">HAKA00212_LOCUS10294</name>
</gene>
<evidence type="ECO:0000313" key="2">
    <source>
        <dbReference type="EMBL" id="CAE0631589.1"/>
    </source>
</evidence>
<dbReference type="EMBL" id="HBIU01022043">
    <property type="protein sequence ID" value="CAE0631589.1"/>
    <property type="molecule type" value="Transcribed_RNA"/>
</dbReference>
<evidence type="ECO:0000256" key="1">
    <source>
        <dbReference type="SAM" id="MobiDB-lite"/>
    </source>
</evidence>
<dbReference type="InterPro" id="IPR011993">
    <property type="entry name" value="PH-like_dom_sf"/>
</dbReference>
<name>A0A7S3XT60_HETAK</name>
<feature type="compositionally biased region" description="Acidic residues" evidence="1">
    <location>
        <begin position="31"/>
        <end position="45"/>
    </location>
</feature>
<sequence>MFKNFSCVNCAKEEEEPESHPLDQSTGAVGQEEDDDLYADLEGPEDQMLKEQGKTQDRGQTDVEEEEEEEEIQPTEVLDTEDQEAFKRRLTHEGFPVRKFPRATFSRSSGPKPVTLTCDEGFQTLYWCKKGQRKENGKSVKVSEISGILRAGDPDPYDPEFFGTKIIRKNLQWEQRNQCMAIIWPGRGSLDLLCEDDAACDELVTGMRNLIGVMGPPSHVAS</sequence>
<feature type="compositionally biased region" description="Acidic residues" evidence="1">
    <location>
        <begin position="62"/>
        <end position="82"/>
    </location>
</feature>
<proteinExistence type="predicted"/>
<organism evidence="2">
    <name type="scientific">Heterosigma akashiwo</name>
    <name type="common">Chromophytic alga</name>
    <name type="synonym">Heterosigma carterae</name>
    <dbReference type="NCBI Taxonomy" id="2829"/>
    <lineage>
        <taxon>Eukaryota</taxon>
        <taxon>Sar</taxon>
        <taxon>Stramenopiles</taxon>
        <taxon>Ochrophyta</taxon>
        <taxon>Raphidophyceae</taxon>
        <taxon>Chattonellales</taxon>
        <taxon>Chattonellaceae</taxon>
        <taxon>Heterosigma</taxon>
    </lineage>
</organism>
<feature type="region of interest" description="Disordered" evidence="1">
    <location>
        <begin position="1"/>
        <end position="82"/>
    </location>
</feature>
<dbReference type="AlphaFoldDB" id="A0A7S3XT60"/>
<feature type="compositionally biased region" description="Basic and acidic residues" evidence="1">
    <location>
        <begin position="47"/>
        <end position="61"/>
    </location>
</feature>
<dbReference type="SUPFAM" id="SSF50729">
    <property type="entry name" value="PH domain-like"/>
    <property type="match status" value="1"/>
</dbReference>